<sequence length="245" mass="25999">MPPVQPALEPALELNGLTLTLESAAGRVNILKGIDLSIQAGERISIVGPSGSGKSSLMMVIGGLERPTGGTVTVATQTLNSLSEDALARFRRDHVGIVFQSFHLMAAMTALENVALPMELAGEADAFDRARDGLAAVGLSHRLDHYPGQLSGGEQQRVALARAFAPRPRLILADEPTGNLDQETGEQIIRLMFDQARRHGTTLILVTHDPGLAARCDRTIRLADGRVVEDTAVARAASGERKGAD</sequence>
<dbReference type="Gene3D" id="3.40.50.300">
    <property type="entry name" value="P-loop containing nucleotide triphosphate hydrolases"/>
    <property type="match status" value="1"/>
</dbReference>
<feature type="domain" description="ABC transporter" evidence="6">
    <location>
        <begin position="12"/>
        <end position="245"/>
    </location>
</feature>
<keyword evidence="3" id="KW-0547">Nucleotide-binding</keyword>
<evidence type="ECO:0000256" key="2">
    <source>
        <dbReference type="ARBA" id="ARBA00022519"/>
    </source>
</evidence>
<dbReference type="InterPro" id="IPR027417">
    <property type="entry name" value="P-loop_NTPase"/>
</dbReference>
<dbReference type="SMART" id="SM00382">
    <property type="entry name" value="AAA"/>
    <property type="match status" value="1"/>
</dbReference>
<dbReference type="GO" id="GO:0022857">
    <property type="term" value="F:transmembrane transporter activity"/>
    <property type="evidence" value="ECO:0007669"/>
    <property type="project" value="TreeGrafter"/>
</dbReference>
<dbReference type="InterPro" id="IPR015854">
    <property type="entry name" value="ABC_transpr_LolD-like"/>
</dbReference>
<accession>A0A560FLC0</accession>
<protein>
    <submittedName>
        <fullName evidence="7">Putative ABC transport system ATP-binding protein</fullName>
    </submittedName>
</protein>
<evidence type="ECO:0000313" key="8">
    <source>
        <dbReference type="Proteomes" id="UP000319859"/>
    </source>
</evidence>
<evidence type="ECO:0000313" key="7">
    <source>
        <dbReference type="EMBL" id="TWB22398.1"/>
    </source>
</evidence>
<proteinExistence type="inferred from homology"/>
<comment type="similarity">
    <text evidence="5">Belongs to the ABC transporter superfamily. Macrolide exporter (TC 3.A.1.122) family.</text>
</comment>
<dbReference type="AlphaFoldDB" id="A0A560FLC0"/>
<dbReference type="PROSITE" id="PS50893">
    <property type="entry name" value="ABC_TRANSPORTER_2"/>
    <property type="match status" value="1"/>
</dbReference>
<comment type="caution">
    <text evidence="7">The sequence shown here is derived from an EMBL/GenBank/DDBJ whole genome shotgun (WGS) entry which is preliminary data.</text>
</comment>
<name>A0A560FLC0_9PROT</name>
<dbReference type="PANTHER" id="PTHR24220:SF659">
    <property type="entry name" value="TRANSPORTER, PUTATIVE-RELATED"/>
    <property type="match status" value="1"/>
</dbReference>
<dbReference type="GO" id="GO:0016887">
    <property type="term" value="F:ATP hydrolysis activity"/>
    <property type="evidence" value="ECO:0007669"/>
    <property type="project" value="InterPro"/>
</dbReference>
<keyword evidence="2" id="KW-0472">Membrane</keyword>
<gene>
    <name evidence="7" type="ORF">FBZ89_10318</name>
</gene>
<dbReference type="GO" id="GO:0005524">
    <property type="term" value="F:ATP binding"/>
    <property type="evidence" value="ECO:0007669"/>
    <property type="project" value="UniProtKB-KW"/>
</dbReference>
<dbReference type="FunFam" id="3.40.50.300:FF:000032">
    <property type="entry name" value="Export ABC transporter ATP-binding protein"/>
    <property type="match status" value="1"/>
</dbReference>
<evidence type="ECO:0000256" key="3">
    <source>
        <dbReference type="ARBA" id="ARBA00022741"/>
    </source>
</evidence>
<keyword evidence="2" id="KW-0997">Cell inner membrane</keyword>
<dbReference type="PROSITE" id="PS00211">
    <property type="entry name" value="ABC_TRANSPORTER_1"/>
    <property type="match status" value="1"/>
</dbReference>
<evidence type="ECO:0000259" key="6">
    <source>
        <dbReference type="PROSITE" id="PS50893"/>
    </source>
</evidence>
<evidence type="ECO:0000256" key="5">
    <source>
        <dbReference type="ARBA" id="ARBA00038388"/>
    </source>
</evidence>
<dbReference type="OrthoDB" id="9802264at2"/>
<organism evidence="7 8">
    <name type="scientific">Nitrospirillum amazonense</name>
    <dbReference type="NCBI Taxonomy" id="28077"/>
    <lineage>
        <taxon>Bacteria</taxon>
        <taxon>Pseudomonadati</taxon>
        <taxon>Pseudomonadota</taxon>
        <taxon>Alphaproteobacteria</taxon>
        <taxon>Rhodospirillales</taxon>
        <taxon>Azospirillaceae</taxon>
        <taxon>Nitrospirillum</taxon>
    </lineage>
</organism>
<dbReference type="GO" id="GO:0098796">
    <property type="term" value="C:membrane protein complex"/>
    <property type="evidence" value="ECO:0007669"/>
    <property type="project" value="UniProtKB-ARBA"/>
</dbReference>
<dbReference type="InterPro" id="IPR017871">
    <property type="entry name" value="ABC_transporter-like_CS"/>
</dbReference>
<evidence type="ECO:0000256" key="4">
    <source>
        <dbReference type="ARBA" id="ARBA00022840"/>
    </source>
</evidence>
<dbReference type="InterPro" id="IPR003593">
    <property type="entry name" value="AAA+_ATPase"/>
</dbReference>
<reference evidence="7 8" key="1">
    <citation type="submission" date="2019-06" db="EMBL/GenBank/DDBJ databases">
        <title>Genomic Encyclopedia of Type Strains, Phase IV (KMG-V): Genome sequencing to study the core and pangenomes of soil and plant-associated prokaryotes.</title>
        <authorList>
            <person name="Whitman W."/>
        </authorList>
    </citation>
    <scope>NUCLEOTIDE SEQUENCE [LARGE SCALE GENOMIC DNA]</scope>
    <source>
        <strain evidence="7 8">BR 11880</strain>
    </source>
</reference>
<dbReference type="PANTHER" id="PTHR24220">
    <property type="entry name" value="IMPORT ATP-BINDING PROTEIN"/>
    <property type="match status" value="1"/>
</dbReference>
<dbReference type="InterPro" id="IPR017911">
    <property type="entry name" value="MacB-like_ATP-bd"/>
</dbReference>
<keyword evidence="4 7" id="KW-0067">ATP-binding</keyword>
<dbReference type="CDD" id="cd03255">
    <property type="entry name" value="ABC_MJ0796_LolCDE_FtsE"/>
    <property type="match status" value="1"/>
</dbReference>
<dbReference type="Pfam" id="PF00005">
    <property type="entry name" value="ABC_tran"/>
    <property type="match status" value="1"/>
</dbReference>
<dbReference type="GO" id="GO:0005886">
    <property type="term" value="C:plasma membrane"/>
    <property type="evidence" value="ECO:0007669"/>
    <property type="project" value="TreeGrafter"/>
</dbReference>
<dbReference type="SUPFAM" id="SSF52540">
    <property type="entry name" value="P-loop containing nucleoside triphosphate hydrolases"/>
    <property type="match status" value="1"/>
</dbReference>
<dbReference type="EMBL" id="VITN01000003">
    <property type="protein sequence ID" value="TWB22398.1"/>
    <property type="molecule type" value="Genomic_DNA"/>
</dbReference>
<dbReference type="InterPro" id="IPR003439">
    <property type="entry name" value="ABC_transporter-like_ATP-bd"/>
</dbReference>
<dbReference type="RefSeq" id="WP_145749020.1">
    <property type="nucleotide sequence ID" value="NZ_VITN01000003.1"/>
</dbReference>
<keyword evidence="1" id="KW-0813">Transport</keyword>
<evidence type="ECO:0000256" key="1">
    <source>
        <dbReference type="ARBA" id="ARBA00022448"/>
    </source>
</evidence>
<dbReference type="Proteomes" id="UP000319859">
    <property type="component" value="Unassembled WGS sequence"/>
</dbReference>
<keyword evidence="2" id="KW-1003">Cell membrane</keyword>